<keyword evidence="2 4" id="KW-0648">Protein biosynthesis</keyword>
<evidence type="ECO:0000256" key="3">
    <source>
        <dbReference type="ARBA" id="ARBA00023239"/>
    </source>
</evidence>
<dbReference type="CDD" id="cd00002">
    <property type="entry name" value="YbaK_deacylase"/>
    <property type="match status" value="1"/>
</dbReference>
<dbReference type="PANTHER" id="PTHR30411:SF0">
    <property type="entry name" value="CYS-TRNA(PRO)_CYS-TRNA(CYS) DEACYLASE YBAK"/>
    <property type="match status" value="1"/>
</dbReference>
<feature type="domain" description="YbaK/aminoacyl-tRNA synthetase-associated" evidence="5">
    <location>
        <begin position="31"/>
        <end position="143"/>
    </location>
</feature>
<proteinExistence type="inferred from homology"/>
<reference evidence="7" key="1">
    <citation type="submission" date="2013-02" db="EMBL/GenBank/DDBJ databases">
        <title>The complete genome sequence of Corynebacterium casei LMG S-19264 (=DSM 44701).</title>
        <authorList>
            <person name="Ruckert C."/>
            <person name="Albersmeier A."/>
            <person name="Kalinowski J."/>
        </authorList>
    </citation>
    <scope>NUCLEOTIDE SEQUENCE [LARGE SCALE GENOMIC DNA]</scope>
    <source>
        <strain evidence="7">LMG S-19264</strain>
    </source>
</reference>
<dbReference type="Pfam" id="PF04073">
    <property type="entry name" value="tRNA_edit"/>
    <property type="match status" value="1"/>
</dbReference>
<dbReference type="InterPro" id="IPR036754">
    <property type="entry name" value="YbaK/aa-tRNA-synt-asso_dom_sf"/>
</dbReference>
<dbReference type="PIRSF" id="PIRSF006181">
    <property type="entry name" value="EbsC_YbaK"/>
    <property type="match status" value="1"/>
</dbReference>
<dbReference type="EC" id="4.2.-.-" evidence="4"/>
<evidence type="ECO:0000313" key="7">
    <source>
        <dbReference type="Proteomes" id="UP000019226"/>
    </source>
</evidence>
<organism evidence="6 7">
    <name type="scientific">Corynebacterium casei LMG S-19264</name>
    <dbReference type="NCBI Taxonomy" id="1285583"/>
    <lineage>
        <taxon>Bacteria</taxon>
        <taxon>Bacillati</taxon>
        <taxon>Actinomycetota</taxon>
        <taxon>Actinomycetes</taxon>
        <taxon>Mycobacteriales</taxon>
        <taxon>Corynebacteriaceae</taxon>
        <taxon>Corynebacterium</taxon>
    </lineage>
</organism>
<dbReference type="EMBL" id="CP004350">
    <property type="protein sequence ID" value="AHI20695.1"/>
    <property type="molecule type" value="Genomic_DNA"/>
</dbReference>
<evidence type="ECO:0000256" key="4">
    <source>
        <dbReference type="PIRNR" id="PIRNR006181"/>
    </source>
</evidence>
<dbReference type="RefSeq" id="WP_025387970.1">
    <property type="nucleotide sequence ID" value="NZ_CP004350.1"/>
</dbReference>
<dbReference type="NCBIfam" id="TIGR00011">
    <property type="entry name" value="YbaK_EbsC"/>
    <property type="match status" value="1"/>
</dbReference>
<dbReference type="GeneID" id="82878247"/>
<accession>A0ABN4CEB2</accession>
<keyword evidence="3 4" id="KW-0456">Lyase</keyword>
<dbReference type="Proteomes" id="UP000019226">
    <property type="component" value="Chromosome"/>
</dbReference>
<keyword evidence="7" id="KW-1185">Reference proteome</keyword>
<evidence type="ECO:0000256" key="2">
    <source>
        <dbReference type="ARBA" id="ARBA00022917"/>
    </source>
</evidence>
<dbReference type="InterPro" id="IPR007214">
    <property type="entry name" value="YbaK/aa-tRNA-synth-assoc-dom"/>
</dbReference>
<dbReference type="Gene3D" id="3.90.960.10">
    <property type="entry name" value="YbaK/aminoacyl-tRNA synthetase-associated domain"/>
    <property type="match status" value="1"/>
</dbReference>
<name>A0ABN4CEB2_9CORY</name>
<evidence type="ECO:0000259" key="5">
    <source>
        <dbReference type="Pfam" id="PF04073"/>
    </source>
</evidence>
<sequence>MAKTPALQVVAASSVPHQVHSFDSGTSNFGEAAAESIGGYPARIFKTLVVELSTGTLAVCVIPVPEKLSLKRAAKALGAPKAAMADTAKAQRSSGYVPGGISPLGQKKKLATVIDVSAKEHETIYVSAGRRGLELEISAEDLALLADATFSRLTLDSHS</sequence>
<evidence type="ECO:0000256" key="1">
    <source>
        <dbReference type="ARBA" id="ARBA00009798"/>
    </source>
</evidence>
<gene>
    <name evidence="6" type="ORF">CCASEI_10700</name>
</gene>
<comment type="similarity">
    <text evidence="1 4">Belongs to the prolyl-tRNA editing family. YbaK/EbsC subfamily.</text>
</comment>
<evidence type="ECO:0000313" key="6">
    <source>
        <dbReference type="EMBL" id="AHI20695.1"/>
    </source>
</evidence>
<dbReference type="InterPro" id="IPR004369">
    <property type="entry name" value="Prolyl-tRNA_editing_YbaK/EbsC"/>
</dbReference>
<dbReference type="PANTHER" id="PTHR30411">
    <property type="entry name" value="CYTOPLASMIC PROTEIN"/>
    <property type="match status" value="1"/>
</dbReference>
<protein>
    <recommendedName>
        <fullName evidence="4">Cys-tRNA(Pro)/Cys-tRNA(Cys) deacylase</fullName>
        <ecNumber evidence="4">4.2.-.-</ecNumber>
    </recommendedName>
</protein>
<dbReference type="SUPFAM" id="SSF55826">
    <property type="entry name" value="YbaK/ProRS associated domain"/>
    <property type="match status" value="1"/>
</dbReference>